<name>A0AA35YWP5_LACSI</name>
<proteinExistence type="predicted"/>
<dbReference type="EMBL" id="OX465080">
    <property type="protein sequence ID" value="CAI9281661.1"/>
    <property type="molecule type" value="Genomic_DNA"/>
</dbReference>
<accession>A0AA35YWP5</accession>
<protein>
    <submittedName>
        <fullName evidence="2">Uncharacterized protein</fullName>
    </submittedName>
</protein>
<organism evidence="2 3">
    <name type="scientific">Lactuca saligna</name>
    <name type="common">Willowleaf lettuce</name>
    <dbReference type="NCBI Taxonomy" id="75948"/>
    <lineage>
        <taxon>Eukaryota</taxon>
        <taxon>Viridiplantae</taxon>
        <taxon>Streptophyta</taxon>
        <taxon>Embryophyta</taxon>
        <taxon>Tracheophyta</taxon>
        <taxon>Spermatophyta</taxon>
        <taxon>Magnoliopsida</taxon>
        <taxon>eudicotyledons</taxon>
        <taxon>Gunneridae</taxon>
        <taxon>Pentapetalae</taxon>
        <taxon>asterids</taxon>
        <taxon>campanulids</taxon>
        <taxon>Asterales</taxon>
        <taxon>Asteraceae</taxon>
        <taxon>Cichorioideae</taxon>
        <taxon>Cichorieae</taxon>
        <taxon>Lactucinae</taxon>
        <taxon>Lactuca</taxon>
    </lineage>
</organism>
<evidence type="ECO:0000256" key="1">
    <source>
        <dbReference type="SAM" id="MobiDB-lite"/>
    </source>
</evidence>
<dbReference type="AlphaFoldDB" id="A0AA35YWP5"/>
<sequence length="109" mass="12137">MYEKEGIEVPADEQSIEFLKYNFPKKIEDDAEVFPSITRIPDAMIKCVNPTSSILMTYLASINPDEDTGILFAKPDAGSSKKSRKSKKTEKSTIVATERVEVVVVKTHA</sequence>
<gene>
    <name evidence="2" type="ORF">LSALG_LOCUS21347</name>
</gene>
<reference evidence="2" key="1">
    <citation type="submission" date="2023-04" db="EMBL/GenBank/DDBJ databases">
        <authorList>
            <person name="Vijverberg K."/>
            <person name="Xiong W."/>
            <person name="Schranz E."/>
        </authorList>
    </citation>
    <scope>NUCLEOTIDE SEQUENCE</scope>
</reference>
<keyword evidence="3" id="KW-1185">Reference proteome</keyword>
<evidence type="ECO:0000313" key="2">
    <source>
        <dbReference type="EMBL" id="CAI9281661.1"/>
    </source>
</evidence>
<dbReference type="Proteomes" id="UP001177003">
    <property type="component" value="Chromosome 4"/>
</dbReference>
<feature type="region of interest" description="Disordered" evidence="1">
    <location>
        <begin position="72"/>
        <end position="91"/>
    </location>
</feature>
<evidence type="ECO:0000313" key="3">
    <source>
        <dbReference type="Proteomes" id="UP001177003"/>
    </source>
</evidence>